<proteinExistence type="predicted"/>
<gene>
    <name evidence="2" type="ORF">IAC63_01020</name>
</gene>
<keyword evidence="1" id="KW-0175">Coiled coil</keyword>
<accession>A0A9D1MRP3</accession>
<dbReference type="AlphaFoldDB" id="A0A9D1MRP3"/>
<sequence>MSDNKSEEKIKFLRNLVNSAKEKLANLEAESRSLAEQNKQLLLQNMFLLEKLEEQERNLAVLEETVLKAEGTNKKLTQFLYSKYKELHNLRKGSDARKNKKVR</sequence>
<reference evidence="2" key="1">
    <citation type="submission" date="2020-10" db="EMBL/GenBank/DDBJ databases">
        <authorList>
            <person name="Gilroy R."/>
        </authorList>
    </citation>
    <scope>NUCLEOTIDE SEQUENCE</scope>
    <source>
        <strain evidence="2">CHK136-897</strain>
    </source>
</reference>
<dbReference type="Proteomes" id="UP000824142">
    <property type="component" value="Unassembled WGS sequence"/>
</dbReference>
<organism evidence="2 3">
    <name type="scientific">Candidatus Enterousia avicola</name>
    <dbReference type="NCBI Taxonomy" id="2840787"/>
    <lineage>
        <taxon>Bacteria</taxon>
        <taxon>Pseudomonadati</taxon>
        <taxon>Pseudomonadota</taxon>
        <taxon>Alphaproteobacteria</taxon>
        <taxon>Candidatus Enterousia</taxon>
    </lineage>
</organism>
<dbReference type="EMBL" id="DVNO01000006">
    <property type="protein sequence ID" value="HIU65207.1"/>
    <property type="molecule type" value="Genomic_DNA"/>
</dbReference>
<protein>
    <submittedName>
        <fullName evidence="2">Uncharacterized protein</fullName>
    </submittedName>
</protein>
<name>A0A9D1MRP3_9PROT</name>
<comment type="caution">
    <text evidence="2">The sequence shown here is derived from an EMBL/GenBank/DDBJ whole genome shotgun (WGS) entry which is preliminary data.</text>
</comment>
<reference evidence="2" key="2">
    <citation type="journal article" date="2021" name="PeerJ">
        <title>Extensive microbial diversity within the chicken gut microbiome revealed by metagenomics and culture.</title>
        <authorList>
            <person name="Gilroy R."/>
            <person name="Ravi A."/>
            <person name="Getino M."/>
            <person name="Pursley I."/>
            <person name="Horton D.L."/>
            <person name="Alikhan N.F."/>
            <person name="Baker D."/>
            <person name="Gharbi K."/>
            <person name="Hall N."/>
            <person name="Watson M."/>
            <person name="Adriaenssens E.M."/>
            <person name="Foster-Nyarko E."/>
            <person name="Jarju S."/>
            <person name="Secka A."/>
            <person name="Antonio M."/>
            <person name="Oren A."/>
            <person name="Chaudhuri R.R."/>
            <person name="La Ragione R."/>
            <person name="Hildebrand F."/>
            <person name="Pallen M.J."/>
        </authorList>
    </citation>
    <scope>NUCLEOTIDE SEQUENCE</scope>
    <source>
        <strain evidence="2">CHK136-897</strain>
    </source>
</reference>
<evidence type="ECO:0000313" key="3">
    <source>
        <dbReference type="Proteomes" id="UP000824142"/>
    </source>
</evidence>
<evidence type="ECO:0000256" key="1">
    <source>
        <dbReference type="SAM" id="Coils"/>
    </source>
</evidence>
<feature type="coiled-coil region" evidence="1">
    <location>
        <begin position="10"/>
        <end position="72"/>
    </location>
</feature>
<evidence type="ECO:0000313" key="2">
    <source>
        <dbReference type="EMBL" id="HIU65207.1"/>
    </source>
</evidence>